<dbReference type="Pfam" id="PF00190">
    <property type="entry name" value="Cupin_1"/>
    <property type="match status" value="1"/>
</dbReference>
<dbReference type="Gene3D" id="2.60.120.10">
    <property type="entry name" value="Jelly Rolls"/>
    <property type="match status" value="2"/>
</dbReference>
<proteinExistence type="predicted"/>
<dbReference type="InterPro" id="IPR011051">
    <property type="entry name" value="RmlC_Cupin_sf"/>
</dbReference>
<keyword evidence="1" id="KW-0732">Signal</keyword>
<evidence type="ECO:0000313" key="4">
    <source>
        <dbReference type="Proteomes" id="UP000006729"/>
    </source>
</evidence>
<dbReference type="Proteomes" id="UP000006729">
    <property type="component" value="Chromosome 1"/>
</dbReference>
<dbReference type="STRING" id="3694.B9GF16"/>
<dbReference type="InParanoid" id="B9GF16"/>
<dbReference type="PANTHER" id="PTHR31189">
    <property type="entry name" value="OS03G0336100 PROTEIN-RELATED"/>
    <property type="match status" value="1"/>
</dbReference>
<evidence type="ECO:0000259" key="2">
    <source>
        <dbReference type="SMART" id="SM00835"/>
    </source>
</evidence>
<dbReference type="InterPro" id="IPR006045">
    <property type="entry name" value="Cupin_1"/>
</dbReference>
<feature type="chain" id="PRO_5030165754" description="Cupin type-1 domain-containing protein" evidence="1">
    <location>
        <begin position="24"/>
        <end position="269"/>
    </location>
</feature>
<accession>B9GF16</accession>
<feature type="signal peptide" evidence="1">
    <location>
        <begin position="1"/>
        <end position="23"/>
    </location>
</feature>
<evidence type="ECO:0000313" key="3">
    <source>
        <dbReference type="EMBL" id="PNT56699.1"/>
    </source>
</evidence>
<dbReference type="SUPFAM" id="SSF51182">
    <property type="entry name" value="RmlC-like cupins"/>
    <property type="match status" value="1"/>
</dbReference>
<sequence>MRGNSNCYAALLLSCYPVHISLGLGVFQVTTDEVREMMTRQQESPIVFLGDSRAPRPSPWRKFLQLKEQDRLQHLKRMVKFQQPPNQEEEQMTWSWRNLLNSIFGQENKKKCENGKSPDSFNIYDRRPNFRNNYGWITAIDESGYQPLRHSATEYGIVLSGSSRIQIVFPNGTQVMNARVKAGDAFWVPRYFPFCQIAAKSGSLEFFGFTTSARQNRPQLLIGASSILQTMRIPELAAACVSEERVKRVDRYGTARGCYIAFSNCSTTR</sequence>
<dbReference type="PANTHER" id="PTHR31189:SF2">
    <property type="entry name" value="RMLC-LIKE CUPINS SUPERFAMILY PROTEIN"/>
    <property type="match status" value="1"/>
</dbReference>
<protein>
    <recommendedName>
        <fullName evidence="2">Cupin type-1 domain-containing protein</fullName>
    </recommendedName>
</protein>
<feature type="domain" description="Cupin type-1" evidence="2">
    <location>
        <begin position="121"/>
        <end position="247"/>
    </location>
</feature>
<dbReference type="EMBL" id="CM009290">
    <property type="protein sequence ID" value="PNT56699.1"/>
    <property type="molecule type" value="Genomic_DNA"/>
</dbReference>
<dbReference type="InterPro" id="IPR014710">
    <property type="entry name" value="RmlC-like_jellyroll"/>
</dbReference>
<dbReference type="InterPro" id="IPR050253">
    <property type="entry name" value="Seed_Storage-Functional"/>
</dbReference>
<dbReference type="HOGENOM" id="CLU_1035853_0_0_1"/>
<organism evidence="3 4">
    <name type="scientific">Populus trichocarpa</name>
    <name type="common">Western balsam poplar</name>
    <name type="synonym">Populus balsamifera subsp. trichocarpa</name>
    <dbReference type="NCBI Taxonomy" id="3694"/>
    <lineage>
        <taxon>Eukaryota</taxon>
        <taxon>Viridiplantae</taxon>
        <taxon>Streptophyta</taxon>
        <taxon>Embryophyta</taxon>
        <taxon>Tracheophyta</taxon>
        <taxon>Spermatophyta</taxon>
        <taxon>Magnoliopsida</taxon>
        <taxon>eudicotyledons</taxon>
        <taxon>Gunneridae</taxon>
        <taxon>Pentapetalae</taxon>
        <taxon>rosids</taxon>
        <taxon>fabids</taxon>
        <taxon>Malpighiales</taxon>
        <taxon>Salicaceae</taxon>
        <taxon>Saliceae</taxon>
        <taxon>Populus</taxon>
    </lineage>
</organism>
<dbReference type="PROSITE" id="PS51257">
    <property type="entry name" value="PROKAR_LIPOPROTEIN"/>
    <property type="match status" value="1"/>
</dbReference>
<dbReference type="AlphaFoldDB" id="B9GF16"/>
<evidence type="ECO:0000256" key="1">
    <source>
        <dbReference type="SAM" id="SignalP"/>
    </source>
</evidence>
<dbReference type="eggNOG" id="ENOG502QRZP">
    <property type="taxonomic scope" value="Eukaryota"/>
</dbReference>
<dbReference type="SMART" id="SM00835">
    <property type="entry name" value="Cupin_1"/>
    <property type="match status" value="1"/>
</dbReference>
<name>B9GF16_POPTR</name>
<gene>
    <name evidence="3" type="ORF">POPTR_001G259300</name>
</gene>
<keyword evidence="4" id="KW-1185">Reference proteome</keyword>
<reference evidence="3 4" key="1">
    <citation type="journal article" date="2006" name="Science">
        <title>The genome of black cottonwood, Populus trichocarpa (Torr. &amp; Gray).</title>
        <authorList>
            <person name="Tuskan G.A."/>
            <person name="Difazio S."/>
            <person name="Jansson S."/>
            <person name="Bohlmann J."/>
            <person name="Grigoriev I."/>
            <person name="Hellsten U."/>
            <person name="Putnam N."/>
            <person name="Ralph S."/>
            <person name="Rombauts S."/>
            <person name="Salamov A."/>
            <person name="Schein J."/>
            <person name="Sterck L."/>
            <person name="Aerts A."/>
            <person name="Bhalerao R.R."/>
            <person name="Bhalerao R.P."/>
            <person name="Blaudez D."/>
            <person name="Boerjan W."/>
            <person name="Brun A."/>
            <person name="Brunner A."/>
            <person name="Busov V."/>
            <person name="Campbell M."/>
            <person name="Carlson J."/>
            <person name="Chalot M."/>
            <person name="Chapman J."/>
            <person name="Chen G.L."/>
            <person name="Cooper D."/>
            <person name="Coutinho P.M."/>
            <person name="Couturier J."/>
            <person name="Covert S."/>
            <person name="Cronk Q."/>
            <person name="Cunningham R."/>
            <person name="Davis J."/>
            <person name="Degroeve S."/>
            <person name="Dejardin A."/>
            <person name="Depamphilis C."/>
            <person name="Detter J."/>
            <person name="Dirks B."/>
            <person name="Dubchak I."/>
            <person name="Duplessis S."/>
            <person name="Ehlting J."/>
            <person name="Ellis B."/>
            <person name="Gendler K."/>
            <person name="Goodstein D."/>
            <person name="Gribskov M."/>
            <person name="Grimwood J."/>
            <person name="Groover A."/>
            <person name="Gunter L."/>
            <person name="Hamberger B."/>
            <person name="Heinze B."/>
            <person name="Helariutta Y."/>
            <person name="Henrissat B."/>
            <person name="Holligan D."/>
            <person name="Holt R."/>
            <person name="Huang W."/>
            <person name="Islam-Faridi N."/>
            <person name="Jones S."/>
            <person name="Jones-Rhoades M."/>
            <person name="Jorgensen R."/>
            <person name="Joshi C."/>
            <person name="Kangasjarvi J."/>
            <person name="Karlsson J."/>
            <person name="Kelleher C."/>
            <person name="Kirkpatrick R."/>
            <person name="Kirst M."/>
            <person name="Kohler A."/>
            <person name="Kalluri U."/>
            <person name="Larimer F."/>
            <person name="Leebens-Mack J."/>
            <person name="Leple J.C."/>
            <person name="Locascio P."/>
            <person name="Lou Y."/>
            <person name="Lucas S."/>
            <person name="Martin F."/>
            <person name="Montanini B."/>
            <person name="Napoli C."/>
            <person name="Nelson D.R."/>
            <person name="Nelson C."/>
            <person name="Nieminen K."/>
            <person name="Nilsson O."/>
            <person name="Pereda V."/>
            <person name="Peter G."/>
            <person name="Philippe R."/>
            <person name="Pilate G."/>
            <person name="Poliakov A."/>
            <person name="Razumovskaya J."/>
            <person name="Richardson P."/>
            <person name="Rinaldi C."/>
            <person name="Ritland K."/>
            <person name="Rouze P."/>
            <person name="Ryaboy D."/>
            <person name="Schmutz J."/>
            <person name="Schrader J."/>
            <person name="Segerman B."/>
            <person name="Shin H."/>
            <person name="Siddiqui A."/>
            <person name="Sterky F."/>
            <person name="Terry A."/>
            <person name="Tsai C.J."/>
            <person name="Uberbacher E."/>
            <person name="Unneberg P."/>
            <person name="Vahala J."/>
            <person name="Wall K."/>
            <person name="Wessler S."/>
            <person name="Yang G."/>
            <person name="Yin T."/>
            <person name="Douglas C."/>
            <person name="Marra M."/>
            <person name="Sandberg G."/>
            <person name="Van de Peer Y."/>
            <person name="Rokhsar D."/>
        </authorList>
    </citation>
    <scope>NUCLEOTIDE SEQUENCE [LARGE SCALE GENOMIC DNA]</scope>
    <source>
        <strain evidence="4">cv. Nisqually</strain>
    </source>
</reference>